<dbReference type="InterPro" id="IPR015500">
    <property type="entry name" value="Peptidase_S8_subtilisin-rel"/>
</dbReference>
<dbReference type="SUPFAM" id="SSF52743">
    <property type="entry name" value="Subtilisin-like"/>
    <property type="match status" value="1"/>
</dbReference>
<dbReference type="RefSeq" id="WP_263037062.1">
    <property type="nucleotide sequence ID" value="NZ_JAOTPL010000003.1"/>
</dbReference>
<dbReference type="Proteomes" id="UP001209317">
    <property type="component" value="Unassembled WGS sequence"/>
</dbReference>
<evidence type="ECO:0000259" key="7">
    <source>
        <dbReference type="Pfam" id="PF00082"/>
    </source>
</evidence>
<dbReference type="InterPro" id="IPR036852">
    <property type="entry name" value="Peptidase_S8/S53_dom_sf"/>
</dbReference>
<feature type="active site" description="Charge relay system" evidence="5">
    <location>
        <position position="287"/>
    </location>
</feature>
<feature type="signal peptide" evidence="6">
    <location>
        <begin position="1"/>
        <end position="19"/>
    </location>
</feature>
<evidence type="ECO:0000256" key="5">
    <source>
        <dbReference type="PROSITE-ProRule" id="PRU01240"/>
    </source>
</evidence>
<evidence type="ECO:0000313" key="9">
    <source>
        <dbReference type="Proteomes" id="UP001209317"/>
    </source>
</evidence>
<dbReference type="GO" id="GO:0004252">
    <property type="term" value="F:serine-type endopeptidase activity"/>
    <property type="evidence" value="ECO:0007669"/>
    <property type="project" value="UniProtKB-UniRule"/>
</dbReference>
<keyword evidence="6" id="KW-0732">Signal</keyword>
<dbReference type="EMBL" id="JAOTPL010000003">
    <property type="protein sequence ID" value="MCU7693574.1"/>
    <property type="molecule type" value="Genomic_DNA"/>
</dbReference>
<sequence length="533" mass="59233">MTRKFILITFSFTIFFLQAATAQKAVPRDWHVLDFDTDSIYGISLQKAYDALQGRTPQSVVVAVIDSGADTLQNDLKNVLWVNQKEIPHNGIDDDRNGYVDDVHGWNFLGAKNDARKNVNKDSYEAERVYFKYKPLFENKPAGKIKRRYRKAYADWVKSKELIIERSSSEISAIERVAAMLPELQEPSKVIGENFTREDVIKFEPADDKQRALKQIYLSLFTRVPKSVTSANLDAEIKKVLEEKRSKLALPVTPPQDFRGQVVGDNYASIRDKYYGNYNIAAPDVMHGTHVSGIIGAQRDNNTGMNGVADHVKLMQIRAVPDGDEHDKDIALAIRYAVDNGAKIINMSFGKRVSPERQWVEKALRYAERKNVLIVHAAGNDSRLIDNDPNYPTQFYGRNDRKTFKNIITVGASGATKSTVVARFSNFGKKSVDVFAPGVGIYATLPGADSYGPLSGTSMASPVVAGIAGLLKAYFPKLTAVQLKHIIEQSAVKIDFDVTNPATKQPASLSELSRTGGIVNAYQAVMLARQMHP</sequence>
<evidence type="ECO:0000256" key="3">
    <source>
        <dbReference type="ARBA" id="ARBA00022801"/>
    </source>
</evidence>
<dbReference type="PROSITE" id="PS51892">
    <property type="entry name" value="SUBTILASE"/>
    <property type="match status" value="1"/>
</dbReference>
<dbReference type="PROSITE" id="PS00138">
    <property type="entry name" value="SUBTILASE_SER"/>
    <property type="match status" value="1"/>
</dbReference>
<gene>
    <name evidence="8" type="ORF">OD355_03485</name>
</gene>
<dbReference type="PANTHER" id="PTHR43399:SF4">
    <property type="entry name" value="CELL WALL-ASSOCIATED PROTEASE"/>
    <property type="match status" value="1"/>
</dbReference>
<comment type="similarity">
    <text evidence="1 5">Belongs to the peptidase S8 family.</text>
</comment>
<organism evidence="8 9">
    <name type="scientific">Haoranjiania flava</name>
    <dbReference type="NCBI Taxonomy" id="1856322"/>
    <lineage>
        <taxon>Bacteria</taxon>
        <taxon>Pseudomonadati</taxon>
        <taxon>Bacteroidota</taxon>
        <taxon>Chitinophagia</taxon>
        <taxon>Chitinophagales</taxon>
        <taxon>Chitinophagaceae</taxon>
        <taxon>Haoranjiania</taxon>
    </lineage>
</organism>
<evidence type="ECO:0000256" key="4">
    <source>
        <dbReference type="ARBA" id="ARBA00022825"/>
    </source>
</evidence>
<feature type="chain" id="PRO_5042151839" evidence="6">
    <location>
        <begin position="20"/>
        <end position="533"/>
    </location>
</feature>
<dbReference type="InterPro" id="IPR023828">
    <property type="entry name" value="Peptidase_S8_Ser-AS"/>
</dbReference>
<evidence type="ECO:0000256" key="2">
    <source>
        <dbReference type="ARBA" id="ARBA00022670"/>
    </source>
</evidence>
<accession>A0AAE3IKZ6</accession>
<feature type="active site" description="Charge relay system" evidence="5">
    <location>
        <position position="458"/>
    </location>
</feature>
<dbReference type="InterPro" id="IPR022398">
    <property type="entry name" value="Peptidase_S8_His-AS"/>
</dbReference>
<comment type="caution">
    <text evidence="8">The sequence shown here is derived from an EMBL/GenBank/DDBJ whole genome shotgun (WGS) entry which is preliminary data.</text>
</comment>
<dbReference type="GO" id="GO:0006508">
    <property type="term" value="P:proteolysis"/>
    <property type="evidence" value="ECO:0007669"/>
    <property type="project" value="UniProtKB-KW"/>
</dbReference>
<reference evidence="8" key="1">
    <citation type="submission" date="2022-10" db="EMBL/GenBank/DDBJ databases">
        <authorList>
            <person name="Kim H.S."/>
            <person name="Kim J.-S."/>
            <person name="Suh M.K."/>
            <person name="Eom M.K."/>
            <person name="Lee J.-S."/>
        </authorList>
    </citation>
    <scope>NUCLEOTIDE SEQUENCE</scope>
    <source>
        <strain evidence="8">LIP-5</strain>
    </source>
</reference>
<proteinExistence type="inferred from homology"/>
<keyword evidence="2 5" id="KW-0645">Protease</keyword>
<dbReference type="AlphaFoldDB" id="A0AAE3IKZ6"/>
<dbReference type="PRINTS" id="PR00723">
    <property type="entry name" value="SUBTILISIN"/>
</dbReference>
<dbReference type="PROSITE" id="PS00137">
    <property type="entry name" value="SUBTILASE_HIS"/>
    <property type="match status" value="1"/>
</dbReference>
<evidence type="ECO:0000256" key="1">
    <source>
        <dbReference type="ARBA" id="ARBA00011073"/>
    </source>
</evidence>
<keyword evidence="3 5" id="KW-0378">Hydrolase</keyword>
<dbReference type="PANTHER" id="PTHR43399">
    <property type="entry name" value="SUBTILISIN-RELATED"/>
    <property type="match status" value="1"/>
</dbReference>
<dbReference type="InterPro" id="IPR051048">
    <property type="entry name" value="Peptidase_S8/S53_subtilisin"/>
</dbReference>
<evidence type="ECO:0000313" key="8">
    <source>
        <dbReference type="EMBL" id="MCU7693574.1"/>
    </source>
</evidence>
<feature type="domain" description="Peptidase S8/S53" evidence="7">
    <location>
        <begin position="59"/>
        <end position="497"/>
    </location>
</feature>
<keyword evidence="4 5" id="KW-0720">Serine protease</keyword>
<dbReference type="Gene3D" id="3.40.50.200">
    <property type="entry name" value="Peptidase S8/S53 domain"/>
    <property type="match status" value="2"/>
</dbReference>
<evidence type="ECO:0000256" key="6">
    <source>
        <dbReference type="SAM" id="SignalP"/>
    </source>
</evidence>
<name>A0AAE3IKZ6_9BACT</name>
<keyword evidence="9" id="KW-1185">Reference proteome</keyword>
<protein>
    <submittedName>
        <fullName evidence="8">S8 family serine peptidase</fullName>
    </submittedName>
</protein>
<dbReference type="Pfam" id="PF00082">
    <property type="entry name" value="Peptidase_S8"/>
    <property type="match status" value="1"/>
</dbReference>
<feature type="active site" description="Charge relay system" evidence="5">
    <location>
        <position position="66"/>
    </location>
</feature>
<dbReference type="InterPro" id="IPR000209">
    <property type="entry name" value="Peptidase_S8/S53_dom"/>
</dbReference>